<keyword evidence="1" id="KW-0732">Signal</keyword>
<gene>
    <name evidence="2" type="ORF">ACFO6Q_16970</name>
</gene>
<proteinExistence type="predicted"/>
<accession>A0ABV9R2J7</accession>
<evidence type="ECO:0000313" key="2">
    <source>
        <dbReference type="EMBL" id="MFC4822019.1"/>
    </source>
</evidence>
<reference evidence="3" key="1">
    <citation type="journal article" date="2019" name="Int. J. Syst. Evol. Microbiol.">
        <title>The Global Catalogue of Microorganisms (GCM) 10K type strain sequencing project: providing services to taxonomists for standard genome sequencing and annotation.</title>
        <authorList>
            <consortium name="The Broad Institute Genomics Platform"/>
            <consortium name="The Broad Institute Genome Sequencing Center for Infectious Disease"/>
            <person name="Wu L."/>
            <person name="Ma J."/>
        </authorList>
    </citation>
    <scope>NUCLEOTIDE SEQUENCE [LARGE SCALE GENOMIC DNA]</scope>
    <source>
        <strain evidence="3">CCUG 30340</strain>
    </source>
</reference>
<name>A0ABV9R2J7_9GAMM</name>
<keyword evidence="3" id="KW-1185">Reference proteome</keyword>
<comment type="caution">
    <text evidence="2">The sequence shown here is derived from an EMBL/GenBank/DDBJ whole genome shotgun (WGS) entry which is preliminary data.</text>
</comment>
<evidence type="ECO:0000256" key="1">
    <source>
        <dbReference type="SAM" id="SignalP"/>
    </source>
</evidence>
<organism evidence="2 3">
    <name type="scientific">Dokdonella ginsengisoli</name>
    <dbReference type="NCBI Taxonomy" id="363846"/>
    <lineage>
        <taxon>Bacteria</taxon>
        <taxon>Pseudomonadati</taxon>
        <taxon>Pseudomonadota</taxon>
        <taxon>Gammaproteobacteria</taxon>
        <taxon>Lysobacterales</taxon>
        <taxon>Rhodanobacteraceae</taxon>
        <taxon>Dokdonella</taxon>
    </lineage>
</organism>
<dbReference type="Proteomes" id="UP001595886">
    <property type="component" value="Unassembled WGS sequence"/>
</dbReference>
<feature type="chain" id="PRO_5045298778" evidence="1">
    <location>
        <begin position="30"/>
        <end position="108"/>
    </location>
</feature>
<feature type="signal peptide" evidence="1">
    <location>
        <begin position="1"/>
        <end position="29"/>
    </location>
</feature>
<protein>
    <submittedName>
        <fullName evidence="2">Uncharacterized protein</fullName>
    </submittedName>
</protein>
<evidence type="ECO:0000313" key="3">
    <source>
        <dbReference type="Proteomes" id="UP001595886"/>
    </source>
</evidence>
<dbReference type="RefSeq" id="WP_380022301.1">
    <property type="nucleotide sequence ID" value="NZ_JBHSHD010000013.1"/>
</dbReference>
<sequence>MKGNASAPGAARRCACVAALAFCAVVAPAAAGEDYAITRSVVASGGGVVSASCYTLASTLGQPVAGTGTAKGGSKQYRLTAGFLAGQSPLGERLFHNGFEPNTGGCTP</sequence>
<dbReference type="EMBL" id="JBHSHD010000013">
    <property type="protein sequence ID" value="MFC4822019.1"/>
    <property type="molecule type" value="Genomic_DNA"/>
</dbReference>